<keyword evidence="5" id="KW-0812">Transmembrane</keyword>
<dbReference type="Pfam" id="PF02321">
    <property type="entry name" value="OEP"/>
    <property type="match status" value="1"/>
</dbReference>
<dbReference type="PANTHER" id="PTHR30026">
    <property type="entry name" value="OUTER MEMBRANE PROTEIN TOLC"/>
    <property type="match status" value="1"/>
</dbReference>
<evidence type="ECO:0000256" key="7">
    <source>
        <dbReference type="ARBA" id="ARBA00023237"/>
    </source>
</evidence>
<dbReference type="SUPFAM" id="SSF56954">
    <property type="entry name" value="Outer membrane efflux proteins (OEP)"/>
    <property type="match status" value="1"/>
</dbReference>
<comment type="subcellular location">
    <subcellularLocation>
        <location evidence="1">Cell outer membrane</location>
    </subcellularLocation>
</comment>
<evidence type="ECO:0000256" key="4">
    <source>
        <dbReference type="ARBA" id="ARBA00022452"/>
    </source>
</evidence>
<feature type="signal peptide" evidence="10">
    <location>
        <begin position="1"/>
        <end position="30"/>
    </location>
</feature>
<reference evidence="11 12" key="1">
    <citation type="submission" date="2019-03" db="EMBL/GenBank/DDBJ databases">
        <title>Genomic Encyclopedia of Type Strains, Phase IV (KMG-IV): sequencing the most valuable type-strain genomes for metagenomic binning, comparative biology and taxonomic classification.</title>
        <authorList>
            <person name="Goeker M."/>
        </authorList>
    </citation>
    <scope>NUCLEOTIDE SEQUENCE [LARGE SCALE GENOMIC DNA]</scope>
    <source>
        <strain evidence="11 12">DSM 25082</strain>
    </source>
</reference>
<evidence type="ECO:0000256" key="2">
    <source>
        <dbReference type="ARBA" id="ARBA00007613"/>
    </source>
</evidence>
<evidence type="ECO:0000256" key="6">
    <source>
        <dbReference type="ARBA" id="ARBA00023136"/>
    </source>
</evidence>
<keyword evidence="10" id="KW-0732">Signal</keyword>
<evidence type="ECO:0000256" key="1">
    <source>
        <dbReference type="ARBA" id="ARBA00004442"/>
    </source>
</evidence>
<evidence type="ECO:0000256" key="5">
    <source>
        <dbReference type="ARBA" id="ARBA00022692"/>
    </source>
</evidence>
<feature type="chain" id="PRO_5020940811" evidence="10">
    <location>
        <begin position="31"/>
        <end position="419"/>
    </location>
</feature>
<dbReference type="Proteomes" id="UP000295357">
    <property type="component" value="Unassembled WGS sequence"/>
</dbReference>
<evidence type="ECO:0000313" key="12">
    <source>
        <dbReference type="Proteomes" id="UP000295357"/>
    </source>
</evidence>
<dbReference type="RefSeq" id="WP_133602098.1">
    <property type="nucleotide sequence ID" value="NZ_SNXE01000001.1"/>
</dbReference>
<dbReference type="GO" id="GO:0009279">
    <property type="term" value="C:cell outer membrane"/>
    <property type="evidence" value="ECO:0007669"/>
    <property type="project" value="UniProtKB-SubCell"/>
</dbReference>
<dbReference type="GO" id="GO:1990281">
    <property type="term" value="C:efflux pump complex"/>
    <property type="evidence" value="ECO:0007669"/>
    <property type="project" value="TreeGrafter"/>
</dbReference>
<evidence type="ECO:0000313" key="11">
    <source>
        <dbReference type="EMBL" id="TDP13199.1"/>
    </source>
</evidence>
<evidence type="ECO:0000256" key="9">
    <source>
        <dbReference type="SAM" id="MobiDB-lite"/>
    </source>
</evidence>
<dbReference type="Gene3D" id="1.20.1600.10">
    <property type="entry name" value="Outer membrane efflux proteins (OEP)"/>
    <property type="match status" value="1"/>
</dbReference>
<organism evidence="11 12">
    <name type="scientific">Roseateles asaccharophilus</name>
    <dbReference type="NCBI Taxonomy" id="582607"/>
    <lineage>
        <taxon>Bacteria</taxon>
        <taxon>Pseudomonadati</taxon>
        <taxon>Pseudomonadota</taxon>
        <taxon>Betaproteobacteria</taxon>
        <taxon>Burkholderiales</taxon>
        <taxon>Sphaerotilaceae</taxon>
        <taxon>Roseateles</taxon>
    </lineage>
</organism>
<keyword evidence="3" id="KW-0813">Transport</keyword>
<dbReference type="OrthoDB" id="8558511at2"/>
<sequence length="419" mass="45015">MLTRFRTGLRRLSAGTGLAGLALLSAGALAQADTPPITLAQAFEAAWARQAEALSAPTLREAARQQGQAARRWSAEPPTLELGLASDRYLGRNNGQREQSLGLALPLWRPGERQSSQALADAELAAVDSRSAAAAWRLAGQLREAWWARQRARQNEALAQARERSAAALARDVQRRVAAGELARSDAHQAEGLLAAARAEAALARAESTQALLALKALGVGTEPEERPEPLPELPPEFVEPDLTHPALRELQDRRLLAERQRALAATQGRASPELSLSSSRERGALGEAYGRNLSLGLKLPLGNEAGQRARLATAGSALIEAEAQLNLERQRLGSELAGARARLDAAEQALDAARQRARLATEAHGFIEKSFRLGQSDLPARLRVELEAFEAQRQQALAQLARHQAVSALRQALGLLPQ</sequence>
<keyword evidence="6" id="KW-0472">Membrane</keyword>
<dbReference type="PANTHER" id="PTHR30026:SF21">
    <property type="entry name" value="SLR1270 PROTEIN"/>
    <property type="match status" value="1"/>
</dbReference>
<dbReference type="AlphaFoldDB" id="A0A4R6NBM4"/>
<dbReference type="InterPro" id="IPR003423">
    <property type="entry name" value="OMP_efflux"/>
</dbReference>
<comment type="similarity">
    <text evidence="2">Belongs to the outer membrane factor (OMF) (TC 1.B.17) family.</text>
</comment>
<keyword evidence="7" id="KW-0998">Cell outer membrane</keyword>
<dbReference type="GO" id="GO:0015562">
    <property type="term" value="F:efflux transmembrane transporter activity"/>
    <property type="evidence" value="ECO:0007669"/>
    <property type="project" value="InterPro"/>
</dbReference>
<keyword evidence="4" id="KW-1134">Transmembrane beta strand</keyword>
<keyword evidence="8" id="KW-0175">Coiled coil</keyword>
<feature type="coiled-coil region" evidence="8">
    <location>
        <begin position="330"/>
        <end position="407"/>
    </location>
</feature>
<dbReference type="GO" id="GO:0015288">
    <property type="term" value="F:porin activity"/>
    <property type="evidence" value="ECO:0007669"/>
    <property type="project" value="TreeGrafter"/>
</dbReference>
<name>A0A4R6NBM4_9BURK</name>
<evidence type="ECO:0000256" key="10">
    <source>
        <dbReference type="SAM" id="SignalP"/>
    </source>
</evidence>
<evidence type="ECO:0000256" key="8">
    <source>
        <dbReference type="SAM" id="Coils"/>
    </source>
</evidence>
<feature type="region of interest" description="Disordered" evidence="9">
    <location>
        <begin position="221"/>
        <end position="240"/>
    </location>
</feature>
<protein>
    <submittedName>
        <fullName evidence="11">Cobalt-zinc-cadmium efflux system outer membrane protein</fullName>
    </submittedName>
</protein>
<proteinExistence type="inferred from homology"/>
<accession>A0A4R6NBM4</accession>
<evidence type="ECO:0000256" key="3">
    <source>
        <dbReference type="ARBA" id="ARBA00022448"/>
    </source>
</evidence>
<dbReference type="EMBL" id="SNXE01000001">
    <property type="protein sequence ID" value="TDP13199.1"/>
    <property type="molecule type" value="Genomic_DNA"/>
</dbReference>
<comment type="caution">
    <text evidence="11">The sequence shown here is derived from an EMBL/GenBank/DDBJ whole genome shotgun (WGS) entry which is preliminary data.</text>
</comment>
<dbReference type="InterPro" id="IPR051906">
    <property type="entry name" value="TolC-like"/>
</dbReference>
<gene>
    <name evidence="11" type="ORF">DFR39_101673</name>
</gene>
<keyword evidence="12" id="KW-1185">Reference proteome</keyword>